<dbReference type="SUPFAM" id="SSF52218">
    <property type="entry name" value="Flavoproteins"/>
    <property type="match status" value="1"/>
</dbReference>
<gene>
    <name evidence="2" type="ORF">HINF_LOCUS10673</name>
</gene>
<dbReference type="InterPro" id="IPR029039">
    <property type="entry name" value="Flavoprotein-like_sf"/>
</dbReference>
<organism evidence="2 3">
    <name type="scientific">Hexamita inflata</name>
    <dbReference type="NCBI Taxonomy" id="28002"/>
    <lineage>
        <taxon>Eukaryota</taxon>
        <taxon>Metamonada</taxon>
        <taxon>Diplomonadida</taxon>
        <taxon>Hexamitidae</taxon>
        <taxon>Hexamitinae</taxon>
        <taxon>Hexamita</taxon>
    </lineage>
</organism>
<dbReference type="EMBL" id="CAXDID020000023">
    <property type="protein sequence ID" value="CAL5989052.1"/>
    <property type="molecule type" value="Genomic_DNA"/>
</dbReference>
<sequence>MFKPRETFQRIAFQYPVYWWAMPAVGKSYLETVVNTETDVLANKKIKIVQTLGSGKGGYGTRDMQNGSNSCWRKGNIWYARYAGDENHLGSYY</sequence>
<keyword evidence="3" id="KW-1185">Reference proteome</keyword>
<evidence type="ECO:0000313" key="2">
    <source>
        <dbReference type="EMBL" id="CAL5989052.1"/>
    </source>
</evidence>
<evidence type="ECO:0000259" key="1">
    <source>
        <dbReference type="Pfam" id="PF02525"/>
    </source>
</evidence>
<proteinExistence type="predicted"/>
<dbReference type="Gene3D" id="3.40.50.360">
    <property type="match status" value="1"/>
</dbReference>
<protein>
    <submittedName>
        <fullName evidence="2">Flavodoxin-like_fold</fullName>
    </submittedName>
</protein>
<dbReference type="Proteomes" id="UP001642409">
    <property type="component" value="Unassembled WGS sequence"/>
</dbReference>
<evidence type="ECO:0000313" key="3">
    <source>
        <dbReference type="Proteomes" id="UP001642409"/>
    </source>
</evidence>
<accession>A0ABP1H8V3</accession>
<dbReference type="Pfam" id="PF02525">
    <property type="entry name" value="Flavodoxin_2"/>
    <property type="match status" value="1"/>
</dbReference>
<feature type="domain" description="Flavodoxin-like fold" evidence="1">
    <location>
        <begin position="9"/>
        <end position="64"/>
    </location>
</feature>
<comment type="caution">
    <text evidence="2">The sequence shown here is derived from an EMBL/GenBank/DDBJ whole genome shotgun (WGS) entry which is preliminary data.</text>
</comment>
<name>A0ABP1H8V3_9EUKA</name>
<reference evidence="2 3" key="1">
    <citation type="submission" date="2024-07" db="EMBL/GenBank/DDBJ databases">
        <authorList>
            <person name="Akdeniz Z."/>
        </authorList>
    </citation>
    <scope>NUCLEOTIDE SEQUENCE [LARGE SCALE GENOMIC DNA]</scope>
</reference>
<dbReference type="InterPro" id="IPR003680">
    <property type="entry name" value="Flavodoxin_fold"/>
</dbReference>